<keyword evidence="2 4" id="KW-0547">Nucleotide-binding</keyword>
<keyword evidence="1" id="KW-0436">Ligase</keyword>
<keyword evidence="7" id="KW-1185">Reference proteome</keyword>
<name>A0A1I4YD93_9GAMM</name>
<dbReference type="GO" id="GO:0005524">
    <property type="term" value="F:ATP binding"/>
    <property type="evidence" value="ECO:0007669"/>
    <property type="project" value="UniProtKB-UniRule"/>
</dbReference>
<evidence type="ECO:0000256" key="4">
    <source>
        <dbReference type="PROSITE-ProRule" id="PRU00409"/>
    </source>
</evidence>
<dbReference type="Proteomes" id="UP000199011">
    <property type="component" value="Unassembled WGS sequence"/>
</dbReference>
<gene>
    <name evidence="6" type="ORF">SAMN05421579_101182</name>
</gene>
<dbReference type="PROSITE" id="PS50975">
    <property type="entry name" value="ATP_GRASP"/>
    <property type="match status" value="1"/>
</dbReference>
<dbReference type="PANTHER" id="PTHR43585">
    <property type="entry name" value="FUMIPYRROLE BIOSYNTHESIS PROTEIN C"/>
    <property type="match status" value="1"/>
</dbReference>
<dbReference type="NCBIfam" id="NF005543">
    <property type="entry name" value="PRK07206.1"/>
    <property type="match status" value="1"/>
</dbReference>
<sequence length="411" mass="47347">MKIGIVDAFSTGKNLALEFISKGVECYHIRTTSTPYTDDVRFKKTIFIDENINDTIDILKYKNLNYIIAGSEMGVESTDYIANNLGIKHSNNYKTTYLRRNKYEMHKKLKESNLRHINQFKSSSEIEIIKWVNKQQKFPIVIKPIDGAASEGVTICDDIKSVKMAIKKILGKKNILGKINKEILAQEFIDGTQYFINTLTWEGKTFISDIWEQVRTREKNSAYIFEGMHLCDGNIAEKSGIKKYIYDVLNEFGLYYGAAHNEIIMTQEGPVLIESNARLMGASISNEAFHEALGYTQASLCVFMYLEPKKFKQEYIDKNYQKNANLSEVSFVFKKDGIIKSMPTKNTLINLTSFHSFNQLPEMNKKVYKTKDTIGEPGFLYLLHKDKTIVEKDFDYILQLQQEDKIFEIVS</sequence>
<dbReference type="InterPro" id="IPR011761">
    <property type="entry name" value="ATP-grasp"/>
</dbReference>
<dbReference type="RefSeq" id="WP_092516967.1">
    <property type="nucleotide sequence ID" value="NZ_CAWRAH010000084.1"/>
</dbReference>
<dbReference type="SUPFAM" id="SSF56059">
    <property type="entry name" value="Glutathione synthetase ATP-binding domain-like"/>
    <property type="match status" value="1"/>
</dbReference>
<organism evidence="6 7">
    <name type="scientific">Xenorhabdus japonica</name>
    <dbReference type="NCBI Taxonomy" id="53341"/>
    <lineage>
        <taxon>Bacteria</taxon>
        <taxon>Pseudomonadati</taxon>
        <taxon>Pseudomonadota</taxon>
        <taxon>Gammaproteobacteria</taxon>
        <taxon>Enterobacterales</taxon>
        <taxon>Morganellaceae</taxon>
        <taxon>Xenorhabdus</taxon>
    </lineage>
</organism>
<dbReference type="GO" id="GO:0046872">
    <property type="term" value="F:metal ion binding"/>
    <property type="evidence" value="ECO:0007669"/>
    <property type="project" value="InterPro"/>
</dbReference>
<accession>A0A1I4YD93</accession>
<evidence type="ECO:0000259" key="5">
    <source>
        <dbReference type="PROSITE" id="PS50975"/>
    </source>
</evidence>
<dbReference type="STRING" id="53341.SAMN05421579_101182"/>
<dbReference type="PANTHER" id="PTHR43585:SF2">
    <property type="entry name" value="ATP-GRASP ENZYME FSQD"/>
    <property type="match status" value="1"/>
</dbReference>
<evidence type="ECO:0000256" key="3">
    <source>
        <dbReference type="ARBA" id="ARBA00022840"/>
    </source>
</evidence>
<protein>
    <submittedName>
        <fullName evidence="6">ATP-grasp domain-containing protein</fullName>
    </submittedName>
</protein>
<dbReference type="EMBL" id="FOVO01000001">
    <property type="protein sequence ID" value="SFN35946.1"/>
    <property type="molecule type" value="Genomic_DNA"/>
</dbReference>
<dbReference type="AlphaFoldDB" id="A0A1I4YD93"/>
<keyword evidence="3 4" id="KW-0067">ATP-binding</keyword>
<dbReference type="Pfam" id="PF13535">
    <property type="entry name" value="ATP-grasp_4"/>
    <property type="match status" value="1"/>
</dbReference>
<evidence type="ECO:0000256" key="2">
    <source>
        <dbReference type="ARBA" id="ARBA00022741"/>
    </source>
</evidence>
<feature type="domain" description="ATP-grasp" evidence="5">
    <location>
        <begin position="106"/>
        <end position="306"/>
    </location>
</feature>
<dbReference type="InterPro" id="IPR052032">
    <property type="entry name" value="ATP-dep_AA_Ligase"/>
</dbReference>
<evidence type="ECO:0000313" key="6">
    <source>
        <dbReference type="EMBL" id="SFN35946.1"/>
    </source>
</evidence>
<dbReference type="GO" id="GO:0016874">
    <property type="term" value="F:ligase activity"/>
    <property type="evidence" value="ECO:0007669"/>
    <property type="project" value="UniProtKB-KW"/>
</dbReference>
<proteinExistence type="predicted"/>
<evidence type="ECO:0000313" key="7">
    <source>
        <dbReference type="Proteomes" id="UP000199011"/>
    </source>
</evidence>
<dbReference type="OrthoDB" id="24041at2"/>
<dbReference type="Gene3D" id="3.30.470.20">
    <property type="entry name" value="ATP-grasp fold, B domain"/>
    <property type="match status" value="1"/>
</dbReference>
<evidence type="ECO:0000256" key="1">
    <source>
        <dbReference type="ARBA" id="ARBA00022598"/>
    </source>
</evidence>
<reference evidence="7" key="1">
    <citation type="submission" date="2016-10" db="EMBL/GenBank/DDBJ databases">
        <authorList>
            <person name="Varghese N."/>
            <person name="Submissions S."/>
        </authorList>
    </citation>
    <scope>NUCLEOTIDE SEQUENCE [LARGE SCALE GENOMIC DNA]</scope>
    <source>
        <strain evidence="7">DSM 16522</strain>
    </source>
</reference>